<dbReference type="EMBL" id="LXQA010023781">
    <property type="protein sequence ID" value="MCH92921.1"/>
    <property type="molecule type" value="Genomic_DNA"/>
</dbReference>
<dbReference type="Proteomes" id="UP000265520">
    <property type="component" value="Unassembled WGS sequence"/>
</dbReference>
<gene>
    <name evidence="1" type="ORF">A2U01_0013867</name>
</gene>
<keyword evidence="2" id="KW-1185">Reference proteome</keyword>
<name>A0A392MZJ6_9FABA</name>
<sequence length="240" mass="27298">MDRMPSHSDFFWKWLENVACASADVSHFASFSPELSLRAKLRVPCLPSFASASIRIKECLEVHSLMLNGLIRVPGEIENKNDKEVLVSIFEEMMEFRSAMRLNGFWIINKDTLIALSKKLFSRRSEVARLLYRHVWKDSNDDMSDTYPGAVNLGHGKVKEIIKGKKGNTISNGGILPEKPIIASVEGHPVGIFPPRDGEKPPRELRDGDKILNSIEWRFRVGNRSYRPIGTYGLTYRLRP</sequence>
<proteinExistence type="predicted"/>
<protein>
    <submittedName>
        <fullName evidence="1">Uncharacterized protein</fullName>
    </submittedName>
</protein>
<evidence type="ECO:0000313" key="2">
    <source>
        <dbReference type="Proteomes" id="UP000265520"/>
    </source>
</evidence>
<feature type="non-terminal residue" evidence="1">
    <location>
        <position position="240"/>
    </location>
</feature>
<evidence type="ECO:0000313" key="1">
    <source>
        <dbReference type="EMBL" id="MCH92921.1"/>
    </source>
</evidence>
<comment type="caution">
    <text evidence="1">The sequence shown here is derived from an EMBL/GenBank/DDBJ whole genome shotgun (WGS) entry which is preliminary data.</text>
</comment>
<reference evidence="1 2" key="1">
    <citation type="journal article" date="2018" name="Front. Plant Sci.">
        <title>Red Clover (Trifolium pratense) and Zigzag Clover (T. medium) - A Picture of Genomic Similarities and Differences.</title>
        <authorList>
            <person name="Dluhosova J."/>
            <person name="Istvanek J."/>
            <person name="Nedelnik J."/>
            <person name="Repkova J."/>
        </authorList>
    </citation>
    <scope>NUCLEOTIDE SEQUENCE [LARGE SCALE GENOMIC DNA]</scope>
    <source>
        <strain evidence="2">cv. 10/8</strain>
        <tissue evidence="1">Leaf</tissue>
    </source>
</reference>
<dbReference type="AlphaFoldDB" id="A0A392MZJ6"/>
<accession>A0A392MZJ6</accession>
<organism evidence="1 2">
    <name type="scientific">Trifolium medium</name>
    <dbReference type="NCBI Taxonomy" id="97028"/>
    <lineage>
        <taxon>Eukaryota</taxon>
        <taxon>Viridiplantae</taxon>
        <taxon>Streptophyta</taxon>
        <taxon>Embryophyta</taxon>
        <taxon>Tracheophyta</taxon>
        <taxon>Spermatophyta</taxon>
        <taxon>Magnoliopsida</taxon>
        <taxon>eudicotyledons</taxon>
        <taxon>Gunneridae</taxon>
        <taxon>Pentapetalae</taxon>
        <taxon>rosids</taxon>
        <taxon>fabids</taxon>
        <taxon>Fabales</taxon>
        <taxon>Fabaceae</taxon>
        <taxon>Papilionoideae</taxon>
        <taxon>50 kb inversion clade</taxon>
        <taxon>NPAAA clade</taxon>
        <taxon>Hologalegina</taxon>
        <taxon>IRL clade</taxon>
        <taxon>Trifolieae</taxon>
        <taxon>Trifolium</taxon>
    </lineage>
</organism>